<feature type="transmembrane region" description="Helical" evidence="1">
    <location>
        <begin position="96"/>
        <end position="117"/>
    </location>
</feature>
<keyword evidence="1" id="KW-1133">Transmembrane helix</keyword>
<dbReference type="EMBL" id="JAQQXQ010000003">
    <property type="protein sequence ID" value="MDC8754096.1"/>
    <property type="molecule type" value="Genomic_DNA"/>
</dbReference>
<evidence type="ECO:0000313" key="2">
    <source>
        <dbReference type="EMBL" id="MDC8754096.1"/>
    </source>
</evidence>
<feature type="transmembrane region" description="Helical" evidence="1">
    <location>
        <begin position="191"/>
        <end position="210"/>
    </location>
</feature>
<feature type="transmembrane region" description="Helical" evidence="1">
    <location>
        <begin position="159"/>
        <end position="179"/>
    </location>
</feature>
<keyword evidence="1" id="KW-0472">Membrane</keyword>
<evidence type="ECO:0000256" key="1">
    <source>
        <dbReference type="SAM" id="Phobius"/>
    </source>
</evidence>
<proteinExistence type="predicted"/>
<protein>
    <submittedName>
        <fullName evidence="2">Uncharacterized protein</fullName>
    </submittedName>
</protein>
<keyword evidence="1" id="KW-0812">Transmembrane</keyword>
<feature type="transmembrane region" description="Helical" evidence="1">
    <location>
        <begin position="17"/>
        <end position="39"/>
    </location>
</feature>
<comment type="caution">
    <text evidence="2">The sequence shown here is derived from an EMBL/GenBank/DDBJ whole genome shotgun (WGS) entry which is preliminary data.</text>
</comment>
<reference evidence="2 3" key="1">
    <citation type="submission" date="2022-10" db="EMBL/GenBank/DDBJ databases">
        <title>Erythrobacter sp. sf7 Genome sequencing.</title>
        <authorList>
            <person name="Park S."/>
        </authorList>
    </citation>
    <scope>NUCLEOTIDE SEQUENCE [LARGE SCALE GENOMIC DNA]</scope>
    <source>
        <strain evidence="3">sf7</strain>
    </source>
</reference>
<dbReference type="RefSeq" id="WP_273676866.1">
    <property type="nucleotide sequence ID" value="NZ_JAQQXQ010000003.1"/>
</dbReference>
<organism evidence="2 3">
    <name type="scientific">Erythrobacter fulvus</name>
    <dbReference type="NCBI Taxonomy" id="2987523"/>
    <lineage>
        <taxon>Bacteria</taxon>
        <taxon>Pseudomonadati</taxon>
        <taxon>Pseudomonadota</taxon>
        <taxon>Alphaproteobacteria</taxon>
        <taxon>Sphingomonadales</taxon>
        <taxon>Erythrobacteraceae</taxon>
        <taxon>Erythrobacter/Porphyrobacter group</taxon>
        <taxon>Erythrobacter</taxon>
    </lineage>
</organism>
<dbReference type="Proteomes" id="UP001216558">
    <property type="component" value="Unassembled WGS sequence"/>
</dbReference>
<accession>A0ABT5JMW3</accession>
<name>A0ABT5JMW3_9SPHN</name>
<sequence length="218" mass="22692">MMTENESSPATPWLRKLVIPMLIGGVAGFAASFGMMRFIDSDAVGGLGASPTIAALVGVLYVVIALGILFGTVNPGLGARFLNVEDADELREQRQMLLYSGAAMLLWGAALLALALAAPDGPLPQSIALVIGAGGLVIGSLLSVIVYRISDELMLMVNLEAGALTYGLVLLVVGMWAMLGHLGFVAGPQPLDLLTAFYVLVLVASVIVIGRRGMLTIK</sequence>
<keyword evidence="3" id="KW-1185">Reference proteome</keyword>
<evidence type="ECO:0000313" key="3">
    <source>
        <dbReference type="Proteomes" id="UP001216558"/>
    </source>
</evidence>
<feature type="transmembrane region" description="Helical" evidence="1">
    <location>
        <begin position="123"/>
        <end position="147"/>
    </location>
</feature>
<feature type="transmembrane region" description="Helical" evidence="1">
    <location>
        <begin position="51"/>
        <end position="75"/>
    </location>
</feature>
<gene>
    <name evidence="2" type="ORF">OIK40_05485</name>
</gene>